<evidence type="ECO:0000256" key="1">
    <source>
        <dbReference type="SAM" id="MobiDB-lite"/>
    </source>
</evidence>
<evidence type="ECO:0000313" key="2">
    <source>
        <dbReference type="EMBL" id="EED90468.1"/>
    </source>
</evidence>
<feature type="compositionally biased region" description="Polar residues" evidence="1">
    <location>
        <begin position="292"/>
        <end position="305"/>
    </location>
</feature>
<dbReference type="Proteomes" id="UP000001449">
    <property type="component" value="Chromosome 9"/>
</dbReference>
<dbReference type="PaxDb" id="35128-Thaps24017"/>
<dbReference type="EMBL" id="CM000645">
    <property type="protein sequence ID" value="EED90468.1"/>
    <property type="molecule type" value="Genomic_DNA"/>
</dbReference>
<dbReference type="SUPFAM" id="SSF55486">
    <property type="entry name" value="Metalloproteases ('zincins'), catalytic domain"/>
    <property type="match status" value="1"/>
</dbReference>
<feature type="region of interest" description="Disordered" evidence="1">
    <location>
        <begin position="447"/>
        <end position="466"/>
    </location>
</feature>
<feature type="compositionally biased region" description="Basic and acidic residues" evidence="1">
    <location>
        <begin position="144"/>
        <end position="153"/>
    </location>
</feature>
<dbReference type="SUPFAM" id="SSF56300">
    <property type="entry name" value="Metallo-dependent phosphatases"/>
    <property type="match status" value="1"/>
</dbReference>
<dbReference type="GeneID" id="7448086"/>
<dbReference type="KEGG" id="tps:THAPSDRAFT_24017"/>
<feature type="region of interest" description="Disordered" evidence="1">
    <location>
        <begin position="270"/>
        <end position="330"/>
    </location>
</feature>
<evidence type="ECO:0000313" key="3">
    <source>
        <dbReference type="Proteomes" id="UP000001449"/>
    </source>
</evidence>
<dbReference type="PANTHER" id="PTHR33683">
    <property type="entry name" value="1, PUTATIVE-RELATED"/>
    <property type="match status" value="1"/>
</dbReference>
<organism evidence="2 3">
    <name type="scientific">Thalassiosira pseudonana</name>
    <name type="common">Marine diatom</name>
    <name type="synonym">Cyclotella nana</name>
    <dbReference type="NCBI Taxonomy" id="35128"/>
    <lineage>
        <taxon>Eukaryota</taxon>
        <taxon>Sar</taxon>
        <taxon>Stramenopiles</taxon>
        <taxon>Ochrophyta</taxon>
        <taxon>Bacillariophyta</taxon>
        <taxon>Coscinodiscophyceae</taxon>
        <taxon>Thalassiosirophycidae</taxon>
        <taxon>Thalassiosirales</taxon>
        <taxon>Thalassiosiraceae</taxon>
        <taxon>Thalassiosira</taxon>
    </lineage>
</organism>
<dbReference type="CDD" id="cd00838">
    <property type="entry name" value="MPP_superfamily"/>
    <property type="match status" value="1"/>
</dbReference>
<protein>
    <recommendedName>
        <fullName evidence="4">Fibronectin type-III domain-containing protein</fullName>
    </recommendedName>
</protein>
<proteinExistence type="predicted"/>
<feature type="compositionally biased region" description="Low complexity" evidence="1">
    <location>
        <begin position="156"/>
        <end position="171"/>
    </location>
</feature>
<reference evidence="2 3" key="1">
    <citation type="journal article" date="2004" name="Science">
        <title>The genome of the diatom Thalassiosira pseudonana: ecology, evolution, and metabolism.</title>
        <authorList>
            <person name="Armbrust E.V."/>
            <person name="Berges J.A."/>
            <person name="Bowler C."/>
            <person name="Green B.R."/>
            <person name="Martinez D."/>
            <person name="Putnam N.H."/>
            <person name="Zhou S."/>
            <person name="Allen A.E."/>
            <person name="Apt K.E."/>
            <person name="Bechner M."/>
            <person name="Brzezinski M.A."/>
            <person name="Chaal B.K."/>
            <person name="Chiovitti A."/>
            <person name="Davis A.K."/>
            <person name="Demarest M.S."/>
            <person name="Detter J.C."/>
            <person name="Glavina T."/>
            <person name="Goodstein D."/>
            <person name="Hadi M.Z."/>
            <person name="Hellsten U."/>
            <person name="Hildebrand M."/>
            <person name="Jenkins B.D."/>
            <person name="Jurka J."/>
            <person name="Kapitonov V.V."/>
            <person name="Kroger N."/>
            <person name="Lau W.W."/>
            <person name="Lane T.W."/>
            <person name="Larimer F.W."/>
            <person name="Lippmeier J.C."/>
            <person name="Lucas S."/>
            <person name="Medina M."/>
            <person name="Montsant A."/>
            <person name="Obornik M."/>
            <person name="Parker M.S."/>
            <person name="Palenik B."/>
            <person name="Pazour G.J."/>
            <person name="Richardson P.M."/>
            <person name="Rynearson T.A."/>
            <person name="Saito M.A."/>
            <person name="Schwartz D.C."/>
            <person name="Thamatrakoln K."/>
            <person name="Valentin K."/>
            <person name="Vardi A."/>
            <person name="Wilkerson F.P."/>
            <person name="Rokhsar D.S."/>
        </authorList>
    </citation>
    <scope>NUCLEOTIDE SEQUENCE [LARGE SCALE GENOMIC DNA]</scope>
    <source>
        <strain evidence="2 3">CCMP1335</strain>
    </source>
</reference>
<feature type="region of interest" description="Disordered" evidence="1">
    <location>
        <begin position="144"/>
        <end position="171"/>
    </location>
</feature>
<feature type="region of interest" description="Disordered" evidence="1">
    <location>
        <begin position="65"/>
        <end position="126"/>
    </location>
</feature>
<feature type="region of interest" description="Disordered" evidence="1">
    <location>
        <begin position="473"/>
        <end position="511"/>
    </location>
</feature>
<dbReference type="PANTHER" id="PTHR33683:SF46">
    <property type="entry name" value="SUSHI DOMAIN-CONTAINING PROTEIN"/>
    <property type="match status" value="1"/>
</dbReference>
<name>B8C8D8_THAPS</name>
<dbReference type="Gene3D" id="2.60.40.10">
    <property type="entry name" value="Immunoglobulins"/>
    <property type="match status" value="1"/>
</dbReference>
<dbReference type="Gene3D" id="3.60.21.10">
    <property type="match status" value="1"/>
</dbReference>
<dbReference type="InterPro" id="IPR029052">
    <property type="entry name" value="Metallo-depent_PP-like"/>
</dbReference>
<sequence>MSYSMRKVFSREDKDWKAARDNHETDGLSKDDTDSALHRVSSKVKGKYTSGYNLGNVETVIHSSEAPFRPPLSGVGGSPKQQTSSPRRDYAMRKSASTLHGTSSSSFNNKNNNNTINSNVGGGGGGGSSLESLGYAVRKVFSRESEKNWDTNDTRTPSAPTTAPTGSPSLGGLSYAMRKVFSRESEKDWDTLDMNEAEGLVHREEEEVDVDVGGLGRVSSRLVTCETDEYAEEGLGAELVLDEYERNEGRPSTSTSTMIDNDMSSGYSLRRFFSSPHGDNSNNKGLLKSSSALTRTSSYDPSTRFASIGEEESPLYSDDPTVSRKTDDKKLKHPIALVRSPISPLRGKFGGGKKSGGEVLNKGKTVDDDASTVAESVDSRLSGERGYRRSDSSFIQGKLTRYFSNKVLTAMLLVVVGIVGTSVYLVTSKQSSSKKADKVDTKVSNAKFWTNNNPAPDSGNNLDVSATTEGSNLFWTASNSNTPTTSPASPTSNPSSSPTSPPSVSPTPDTTTTFYIMADAPYTEAERNGIMQKVVDGVPPDSEFLIHLGDLQYVEDDKCEEWVYKIASDILKRSKVPVFVLPGDNDMNDCPDHDQGVYYWKKYFRKLNDQWSHPFSIDRWGDLDESFSFLHNGVLFFGINIIGGSPYDDDEKEKRHALHLQKLKSTMSARKDDYKLVILFGHAEPSKHHDDLFKGSNGLAKYVKDMGKPFIHFHGDWHEWYEDEYSFGVENYMRISLDSLVTEAGVTTPPIRVMVDSSRPNPVRVSRRLDDGRYPVQCCSKGWPRLSDDDDYTDDNIDCGRGINGWIEPSNMNLHGTILRGIGINALLFPTVTAFLEVDHNGTIAENTFVDKSLHQVDETVFLRGRDAIPDDAKAKLSRLEERLGGVKPGNTHLDARSGRVASIELRQPLLPGSGDGNTLLWSVGFVGDDTGVRSSLTDEEWSNLGVQAVKDWLIYHSEDLNIDATNELFSGRTSLFDSSDVPSQNVRTGIHGDGDMIQISISRMYKGIPVVGSRASATIKLGNLINVGFEQWGDLPPNFSVEPSITAEEAINKVATHSGQVLTDGETCTPELQILTLAKGAVVSPSKGRVRQNSRFGNGYKHALVWRVCPQFEGQSIEMMEGLVDANTGKVYSFKDTVDYFQATGDVYPVSNDGNGNDGILQSKWPMPFMQVGSEITDTGGNYNAGGSKTATLYGPYVNMADNCGSDSLTQTDKIDWGGSGGTDCTTPGIGGSGNTHSSRTGFYELNKIKEIARSQLPSNTWLKGRLTANMNIKNTCNAFWNGSTVNFYRYGGGCRNTGEIAAIFDHEWGHGMDANDVAGGIASPSGEGIAGYVYSEAVWSLYKRHLQSPPYNYDDNAALEIVMRLTFIAAGNVKTWYSGCSSTTSCQYGGCGSNSGYKAYIAADDDNGNLNDGTPHMLAIFNAFNDQQIACNTPTVKDSGCSGTPVLAPDVVVSADDTSATVTWTSVSGATNYQVFRTEGVKGCGQGKVLLATVPSASPLAFTDVGLMNGREYYYIPFGIRRSYNFIADEQSNIRSTQCQPNYVASRNTESI</sequence>
<feature type="compositionally biased region" description="Low complexity" evidence="1">
    <location>
        <begin position="95"/>
        <end position="119"/>
    </location>
</feature>
<accession>B8C8D8</accession>
<dbReference type="RefSeq" id="XP_002292493.1">
    <property type="nucleotide sequence ID" value="XM_002292457.1"/>
</dbReference>
<reference evidence="2 3" key="2">
    <citation type="journal article" date="2008" name="Nature">
        <title>The Phaeodactylum genome reveals the evolutionary history of diatom genomes.</title>
        <authorList>
            <person name="Bowler C."/>
            <person name="Allen A.E."/>
            <person name="Badger J.H."/>
            <person name="Grimwood J."/>
            <person name="Jabbari K."/>
            <person name="Kuo A."/>
            <person name="Maheswari U."/>
            <person name="Martens C."/>
            <person name="Maumus F."/>
            <person name="Otillar R.P."/>
            <person name="Rayko E."/>
            <person name="Salamov A."/>
            <person name="Vandepoele K."/>
            <person name="Beszteri B."/>
            <person name="Gruber A."/>
            <person name="Heijde M."/>
            <person name="Katinka M."/>
            <person name="Mock T."/>
            <person name="Valentin K."/>
            <person name="Verret F."/>
            <person name="Berges J.A."/>
            <person name="Brownlee C."/>
            <person name="Cadoret J.P."/>
            <person name="Chiovitti A."/>
            <person name="Choi C.J."/>
            <person name="Coesel S."/>
            <person name="De Martino A."/>
            <person name="Detter J.C."/>
            <person name="Durkin C."/>
            <person name="Falciatore A."/>
            <person name="Fournet J."/>
            <person name="Haruta M."/>
            <person name="Huysman M.J."/>
            <person name="Jenkins B.D."/>
            <person name="Jiroutova K."/>
            <person name="Jorgensen R.E."/>
            <person name="Joubert Y."/>
            <person name="Kaplan A."/>
            <person name="Kroger N."/>
            <person name="Kroth P.G."/>
            <person name="La Roche J."/>
            <person name="Lindquist E."/>
            <person name="Lommer M."/>
            <person name="Martin-Jezequel V."/>
            <person name="Lopez P.J."/>
            <person name="Lucas S."/>
            <person name="Mangogna M."/>
            <person name="McGinnis K."/>
            <person name="Medlin L.K."/>
            <person name="Montsant A."/>
            <person name="Oudot-Le Secq M.P."/>
            <person name="Napoli C."/>
            <person name="Obornik M."/>
            <person name="Parker M.S."/>
            <person name="Petit J.L."/>
            <person name="Porcel B.M."/>
            <person name="Poulsen N."/>
            <person name="Robison M."/>
            <person name="Rychlewski L."/>
            <person name="Rynearson T.A."/>
            <person name="Schmutz J."/>
            <person name="Shapiro H."/>
            <person name="Siaut M."/>
            <person name="Stanley M."/>
            <person name="Sussman M.R."/>
            <person name="Taylor A.R."/>
            <person name="Vardi A."/>
            <person name="von Dassow P."/>
            <person name="Vyverman W."/>
            <person name="Willis A."/>
            <person name="Wyrwicz L.S."/>
            <person name="Rokhsar D.S."/>
            <person name="Weissenbach J."/>
            <person name="Armbrust E.V."/>
            <person name="Green B.R."/>
            <person name="Van de Peer Y."/>
            <person name="Grigoriev I.V."/>
        </authorList>
    </citation>
    <scope>NUCLEOTIDE SEQUENCE [LARGE SCALE GENOMIC DNA]</scope>
    <source>
        <strain evidence="2 3">CCMP1335</strain>
    </source>
</reference>
<feature type="compositionally biased region" description="Basic and acidic residues" evidence="1">
    <location>
        <begin position="9"/>
        <end position="37"/>
    </location>
</feature>
<dbReference type="eggNOG" id="ENOG502SQE4">
    <property type="taxonomic scope" value="Eukaryota"/>
</dbReference>
<dbReference type="InParanoid" id="B8C8D8"/>
<gene>
    <name evidence="2" type="ORF">THAPSDRAFT_24017</name>
</gene>
<feature type="compositionally biased region" description="Basic and acidic residues" evidence="1">
    <location>
        <begin position="321"/>
        <end position="330"/>
    </location>
</feature>
<evidence type="ECO:0008006" key="4">
    <source>
        <dbReference type="Google" id="ProtNLM"/>
    </source>
</evidence>
<feature type="compositionally biased region" description="Low complexity" evidence="1">
    <location>
        <begin position="280"/>
        <end position="291"/>
    </location>
</feature>
<feature type="region of interest" description="Disordered" evidence="1">
    <location>
        <begin position="1"/>
        <end position="38"/>
    </location>
</feature>
<dbReference type="HOGENOM" id="CLU_246258_0_0_1"/>
<feature type="compositionally biased region" description="Low complexity" evidence="1">
    <location>
        <begin position="476"/>
        <end position="498"/>
    </location>
</feature>
<keyword evidence="3" id="KW-1185">Reference proteome</keyword>
<dbReference type="InterPro" id="IPR013783">
    <property type="entry name" value="Ig-like_fold"/>
</dbReference>